<dbReference type="InterPro" id="IPR000644">
    <property type="entry name" value="CBS_dom"/>
</dbReference>
<dbReference type="Gene3D" id="3.10.580.10">
    <property type="entry name" value="CBS-domain"/>
    <property type="match status" value="1"/>
</dbReference>
<dbReference type="Pfam" id="PF00571">
    <property type="entry name" value="CBS"/>
    <property type="match status" value="2"/>
</dbReference>
<dbReference type="InterPro" id="IPR046342">
    <property type="entry name" value="CBS_dom_sf"/>
</dbReference>
<evidence type="ECO:0000256" key="1">
    <source>
        <dbReference type="ARBA" id="ARBA00023122"/>
    </source>
</evidence>
<gene>
    <name evidence="4" type="ORF">GGR05_003052</name>
</gene>
<dbReference type="EMBL" id="JACIDO010000006">
    <property type="protein sequence ID" value="MBB3936887.1"/>
    <property type="molecule type" value="Genomic_DNA"/>
</dbReference>
<evidence type="ECO:0000313" key="4">
    <source>
        <dbReference type="EMBL" id="MBB3936887.1"/>
    </source>
</evidence>
<keyword evidence="5" id="KW-1185">Reference proteome</keyword>
<name>A0A7W6FWB6_9HYPH</name>
<dbReference type="SMART" id="SM00116">
    <property type="entry name" value="CBS"/>
    <property type="match status" value="2"/>
</dbReference>
<feature type="domain" description="CBS" evidence="3">
    <location>
        <begin position="72"/>
        <end position="129"/>
    </location>
</feature>
<organism evidence="4 5">
    <name type="scientific">Aureimonas phyllosphaerae</name>
    <dbReference type="NCBI Taxonomy" id="1166078"/>
    <lineage>
        <taxon>Bacteria</taxon>
        <taxon>Pseudomonadati</taxon>
        <taxon>Pseudomonadota</taxon>
        <taxon>Alphaproteobacteria</taxon>
        <taxon>Hyphomicrobiales</taxon>
        <taxon>Aurantimonadaceae</taxon>
        <taxon>Aureimonas</taxon>
    </lineage>
</organism>
<sequence>MKIQDVMNRHVEFAGLDDPVSELAVMMGDLDVGSLPIGTADDARGVVTDRDILYRVVARGLDPAQTRARDVMSSPILACRPSDSLQAAMDLMTAHRIRRLAVTQGDGAVVGWVTLADLSRVLLLESGTVQSALREITRESAG</sequence>
<keyword evidence="1 2" id="KW-0129">CBS domain</keyword>
<dbReference type="PANTHER" id="PTHR43080">
    <property type="entry name" value="CBS DOMAIN-CONTAINING PROTEIN CBSX3, MITOCHONDRIAL"/>
    <property type="match status" value="1"/>
</dbReference>
<comment type="caution">
    <text evidence="4">The sequence shown here is derived from an EMBL/GenBank/DDBJ whole genome shotgun (WGS) entry which is preliminary data.</text>
</comment>
<accession>A0A7W6FWB6</accession>
<dbReference type="InterPro" id="IPR051257">
    <property type="entry name" value="Diverse_CBS-Domain"/>
</dbReference>
<evidence type="ECO:0000313" key="5">
    <source>
        <dbReference type="Proteomes" id="UP000531216"/>
    </source>
</evidence>
<dbReference type="OrthoDB" id="9802114at2"/>
<reference evidence="4 5" key="1">
    <citation type="submission" date="2020-08" db="EMBL/GenBank/DDBJ databases">
        <title>Genomic Encyclopedia of Type Strains, Phase IV (KMG-IV): sequencing the most valuable type-strain genomes for metagenomic binning, comparative biology and taxonomic classification.</title>
        <authorList>
            <person name="Goeker M."/>
        </authorList>
    </citation>
    <scope>NUCLEOTIDE SEQUENCE [LARGE SCALE GENOMIC DNA]</scope>
    <source>
        <strain evidence="4 5">DSM 25024</strain>
    </source>
</reference>
<dbReference type="Proteomes" id="UP000531216">
    <property type="component" value="Unassembled WGS sequence"/>
</dbReference>
<proteinExistence type="predicted"/>
<dbReference type="PROSITE" id="PS51371">
    <property type="entry name" value="CBS"/>
    <property type="match status" value="2"/>
</dbReference>
<dbReference type="AlphaFoldDB" id="A0A7W6FWB6"/>
<protein>
    <submittedName>
        <fullName evidence="4">CBS domain-containing protein</fullName>
    </submittedName>
</protein>
<dbReference type="PANTHER" id="PTHR43080:SF2">
    <property type="entry name" value="CBS DOMAIN-CONTAINING PROTEIN"/>
    <property type="match status" value="1"/>
</dbReference>
<dbReference type="SUPFAM" id="SSF54631">
    <property type="entry name" value="CBS-domain pair"/>
    <property type="match status" value="1"/>
</dbReference>
<evidence type="ECO:0000256" key="2">
    <source>
        <dbReference type="PROSITE-ProRule" id="PRU00703"/>
    </source>
</evidence>
<feature type="domain" description="CBS" evidence="3">
    <location>
        <begin position="7"/>
        <end position="63"/>
    </location>
</feature>
<dbReference type="RefSeq" id="WP_090962633.1">
    <property type="nucleotide sequence ID" value="NZ_FOOA01000006.1"/>
</dbReference>
<evidence type="ECO:0000259" key="3">
    <source>
        <dbReference type="PROSITE" id="PS51371"/>
    </source>
</evidence>